<accession>D3ENG1</accession>
<keyword evidence="11" id="KW-1185">Reference proteome</keyword>
<feature type="domain" description="CMP/dCMP-type deaminase" evidence="9">
    <location>
        <begin position="6"/>
        <end position="118"/>
    </location>
</feature>
<keyword evidence="6 8" id="KW-0862">Zinc</keyword>
<comment type="function">
    <text evidence="8">Catalyzes the deamination of adenosine to inosine at the wobble position 34 of tRNA(Arg2).</text>
</comment>
<comment type="cofactor">
    <cofactor evidence="8">
        <name>Zn(2+)</name>
        <dbReference type="ChEBI" id="CHEBI:29105"/>
    </cofactor>
    <text evidence="8">Binds 1 zinc ion per subunit.</text>
</comment>
<dbReference type="OrthoDB" id="9802676at2"/>
<evidence type="ECO:0000259" key="9">
    <source>
        <dbReference type="PROSITE" id="PS51747"/>
    </source>
</evidence>
<evidence type="ECO:0000256" key="3">
    <source>
        <dbReference type="ARBA" id="ARBA00022694"/>
    </source>
</evidence>
<dbReference type="GO" id="GO:0002100">
    <property type="term" value="P:tRNA wobble adenosine to inosine editing"/>
    <property type="evidence" value="ECO:0007669"/>
    <property type="project" value="UniProtKB-UniRule"/>
</dbReference>
<keyword evidence="5 8" id="KW-0378">Hydrolase</keyword>
<evidence type="ECO:0000256" key="5">
    <source>
        <dbReference type="ARBA" id="ARBA00022801"/>
    </source>
</evidence>
<comment type="subunit">
    <text evidence="2 8">Homodimer.</text>
</comment>
<evidence type="ECO:0000256" key="4">
    <source>
        <dbReference type="ARBA" id="ARBA00022723"/>
    </source>
</evidence>
<sequence length="162" mass="18299">MENNFKIHHQWMKKALSLAQKAENLEDVPVGAVIVDNYGNLIAQGHNCKKRNNDPTGHAEIVAIRQASQKLQSCYLEKCVLYVTLEPCIMCTGAIIHSRIGLLVYGIDDPKTGAIRTVLNLPDSNASNHRLPVISGILKQDCQQHLQEWFKKIRDKKIIYIK</sequence>
<dbReference type="Proteomes" id="UP000001405">
    <property type="component" value="Chromosome"/>
</dbReference>
<dbReference type="NCBIfam" id="NF008113">
    <property type="entry name" value="PRK10860.1"/>
    <property type="match status" value="1"/>
</dbReference>
<comment type="catalytic activity">
    <reaction evidence="7 8">
        <text>adenosine(34) in tRNA + H2O + H(+) = inosine(34) in tRNA + NH4(+)</text>
        <dbReference type="Rhea" id="RHEA:43168"/>
        <dbReference type="Rhea" id="RHEA-COMP:10373"/>
        <dbReference type="Rhea" id="RHEA-COMP:10374"/>
        <dbReference type="ChEBI" id="CHEBI:15377"/>
        <dbReference type="ChEBI" id="CHEBI:15378"/>
        <dbReference type="ChEBI" id="CHEBI:28938"/>
        <dbReference type="ChEBI" id="CHEBI:74411"/>
        <dbReference type="ChEBI" id="CHEBI:82852"/>
        <dbReference type="EC" id="3.5.4.33"/>
    </reaction>
</comment>
<dbReference type="HAMAP" id="MF_00972">
    <property type="entry name" value="tRNA_aden_deaminase"/>
    <property type="match status" value="1"/>
</dbReference>
<dbReference type="Pfam" id="PF14437">
    <property type="entry name" value="MafB19-deam"/>
    <property type="match status" value="1"/>
</dbReference>
<dbReference type="PROSITE" id="PS00903">
    <property type="entry name" value="CYT_DCMP_DEAMINASES_1"/>
    <property type="match status" value="1"/>
</dbReference>
<dbReference type="GO" id="GO:0008270">
    <property type="term" value="F:zinc ion binding"/>
    <property type="evidence" value="ECO:0007669"/>
    <property type="project" value="UniProtKB-UniRule"/>
</dbReference>
<dbReference type="CDD" id="cd01285">
    <property type="entry name" value="nucleoside_deaminase"/>
    <property type="match status" value="1"/>
</dbReference>
<dbReference type="EC" id="3.5.4.33" evidence="8"/>
<dbReference type="InterPro" id="IPR016192">
    <property type="entry name" value="APOBEC/CMP_deaminase_Zn-bd"/>
</dbReference>
<dbReference type="KEGG" id="cyu:UCYN_02660"/>
<evidence type="ECO:0000313" key="11">
    <source>
        <dbReference type="Proteomes" id="UP000001405"/>
    </source>
</evidence>
<organism evidence="11">
    <name type="scientific">Atelocyanobacterium thalassa (isolate ALOHA)</name>
    <dbReference type="NCBI Taxonomy" id="1453429"/>
    <lineage>
        <taxon>Bacteria</taxon>
        <taxon>Bacillati</taxon>
        <taxon>Cyanobacteriota</taxon>
        <taxon>Cyanophyceae</taxon>
        <taxon>Oscillatoriophycideae</taxon>
        <taxon>Chroococcales</taxon>
        <taxon>Aphanothecaceae</taxon>
        <taxon>Candidatus Atelocyanobacterium</taxon>
        <taxon>Candidatus Atelocyanobacterium thalassae</taxon>
    </lineage>
</organism>
<feature type="binding site" evidence="8">
    <location>
        <position position="88"/>
    </location>
    <ligand>
        <name>Zn(2+)</name>
        <dbReference type="ChEBI" id="CHEBI:29105"/>
        <note>catalytic</note>
    </ligand>
</feature>
<evidence type="ECO:0000313" key="10">
    <source>
        <dbReference type="EMBL" id="ADB95011.1"/>
    </source>
</evidence>
<dbReference type="RefSeq" id="WP_012953676.1">
    <property type="nucleotide sequence ID" value="NC_013771.1"/>
</dbReference>
<dbReference type="SUPFAM" id="SSF53927">
    <property type="entry name" value="Cytidine deaminase-like"/>
    <property type="match status" value="1"/>
</dbReference>
<dbReference type="Gene3D" id="3.40.140.10">
    <property type="entry name" value="Cytidine Deaminase, domain 2"/>
    <property type="match status" value="1"/>
</dbReference>
<evidence type="ECO:0000256" key="7">
    <source>
        <dbReference type="ARBA" id="ARBA00048045"/>
    </source>
</evidence>
<evidence type="ECO:0000256" key="6">
    <source>
        <dbReference type="ARBA" id="ARBA00022833"/>
    </source>
</evidence>
<dbReference type="FunFam" id="3.40.140.10:FF:000005">
    <property type="entry name" value="tRNA-specific adenosine deaminase"/>
    <property type="match status" value="1"/>
</dbReference>
<feature type="binding site" evidence="8">
    <location>
        <position position="58"/>
    </location>
    <ligand>
        <name>Zn(2+)</name>
        <dbReference type="ChEBI" id="CHEBI:29105"/>
        <note>catalytic</note>
    </ligand>
</feature>
<dbReference type="PANTHER" id="PTHR11079">
    <property type="entry name" value="CYTOSINE DEAMINASE FAMILY MEMBER"/>
    <property type="match status" value="1"/>
</dbReference>
<dbReference type="AlphaFoldDB" id="D3ENG1"/>
<name>D3ENG1_ATETH</name>
<keyword evidence="3 8" id="KW-0819">tRNA processing</keyword>
<gene>
    <name evidence="8" type="primary">tadA</name>
    <name evidence="10" type="ordered locus">UCYN_02660</name>
</gene>
<dbReference type="HOGENOM" id="CLU_025810_3_2_3"/>
<dbReference type="PROSITE" id="PS51747">
    <property type="entry name" value="CYT_DCMP_DEAMINASES_2"/>
    <property type="match status" value="1"/>
</dbReference>
<evidence type="ECO:0000256" key="2">
    <source>
        <dbReference type="ARBA" id="ARBA00011738"/>
    </source>
</evidence>
<dbReference type="GO" id="GO:0052717">
    <property type="term" value="F:tRNA-specific adenosine-34 deaminase activity"/>
    <property type="evidence" value="ECO:0007669"/>
    <property type="project" value="UniProtKB-UniRule"/>
</dbReference>
<dbReference type="PANTHER" id="PTHR11079:SF202">
    <property type="entry name" value="TRNA-SPECIFIC ADENOSINE DEAMINASE"/>
    <property type="match status" value="1"/>
</dbReference>
<dbReference type="InterPro" id="IPR058535">
    <property type="entry name" value="MafB19-deam"/>
</dbReference>
<proteinExistence type="inferred from homology"/>
<reference evidence="10 11" key="1">
    <citation type="journal article" date="2010" name="Nature">
        <title>Metabolic streamlining in an open-ocean nitrogen-fixing cyanobacterium.</title>
        <authorList>
            <person name="Tripp H.J."/>
            <person name="Bench S.R."/>
            <person name="Turk K.A."/>
            <person name="Foster R.A."/>
            <person name="Desany B.A."/>
            <person name="Niazi F."/>
            <person name="Affourtit J.P."/>
            <person name="Zehr J.P."/>
        </authorList>
    </citation>
    <scope>NUCLEOTIDE SEQUENCE [LARGE SCALE GENOMIC DNA]</scope>
    <source>
        <strain evidence="11">ALOHA</strain>
    </source>
</reference>
<dbReference type="InterPro" id="IPR028883">
    <property type="entry name" value="tRNA_aden_deaminase"/>
</dbReference>
<dbReference type="EMBL" id="CP001842">
    <property type="protein sequence ID" value="ADB95011.1"/>
    <property type="molecule type" value="Genomic_DNA"/>
</dbReference>
<dbReference type="InterPro" id="IPR002125">
    <property type="entry name" value="CMP_dCMP_dom"/>
</dbReference>
<evidence type="ECO:0000256" key="1">
    <source>
        <dbReference type="ARBA" id="ARBA00010669"/>
    </source>
</evidence>
<feature type="binding site" evidence="8">
    <location>
        <position position="91"/>
    </location>
    <ligand>
        <name>Zn(2+)</name>
        <dbReference type="ChEBI" id="CHEBI:29105"/>
        <note>catalytic</note>
    </ligand>
</feature>
<dbReference type="STRING" id="1453429.UCYN_02660"/>
<comment type="similarity">
    <text evidence="1">Belongs to the cytidine and deoxycytidylate deaminase family. ADAT2 subfamily.</text>
</comment>
<dbReference type="PATRIC" id="fig|713887.8.peg.249"/>
<feature type="active site" description="Proton donor" evidence="8">
    <location>
        <position position="60"/>
    </location>
</feature>
<protein>
    <recommendedName>
        <fullName evidence="8">tRNA-specific adenosine deaminase</fullName>
        <ecNumber evidence="8">3.5.4.33</ecNumber>
    </recommendedName>
</protein>
<dbReference type="InterPro" id="IPR016193">
    <property type="entry name" value="Cytidine_deaminase-like"/>
</dbReference>
<keyword evidence="4 8" id="KW-0479">Metal-binding</keyword>
<evidence type="ECO:0000256" key="8">
    <source>
        <dbReference type="HAMAP-Rule" id="MF_00972"/>
    </source>
</evidence>